<organism evidence="7 8">
    <name type="scientific">Candidatus Kryptonium thompsonii</name>
    <dbReference type="NCBI Taxonomy" id="1633631"/>
    <lineage>
        <taxon>Bacteria</taxon>
        <taxon>Pseudomonadati</taxon>
        <taxon>Candidatus Kryptoniota</taxon>
        <taxon>Candidatus Kryptonium</taxon>
    </lineage>
</organism>
<name>A0A0P1LN86_9BACT</name>
<dbReference type="GO" id="GO:0005886">
    <property type="term" value="C:plasma membrane"/>
    <property type="evidence" value="ECO:0007669"/>
    <property type="project" value="InterPro"/>
</dbReference>
<dbReference type="EMBL" id="FAOP01000003">
    <property type="protein sequence ID" value="CUU03122.1"/>
    <property type="molecule type" value="Genomic_DNA"/>
</dbReference>
<dbReference type="InterPro" id="IPR007452">
    <property type="entry name" value="TamB_C"/>
</dbReference>
<dbReference type="RefSeq" id="WP_075426295.1">
    <property type="nucleotide sequence ID" value="NZ_CZVJ01000001.1"/>
</dbReference>
<dbReference type="PANTHER" id="PTHR30441:SF8">
    <property type="entry name" value="DUF748 DOMAIN-CONTAINING PROTEIN"/>
    <property type="match status" value="1"/>
</dbReference>
<dbReference type="GO" id="GO:0090313">
    <property type="term" value="P:regulation of protein targeting to membrane"/>
    <property type="evidence" value="ECO:0007669"/>
    <property type="project" value="TreeGrafter"/>
</dbReference>
<keyword evidence="2 5" id="KW-0812">Transmembrane</keyword>
<keyword evidence="3 5" id="KW-1133">Transmembrane helix</keyword>
<accession>A0A0P1NTB1</accession>
<evidence type="ECO:0000256" key="5">
    <source>
        <dbReference type="SAM" id="Phobius"/>
    </source>
</evidence>
<accession>A0A0P1L654</accession>
<feature type="transmembrane region" description="Helical" evidence="5">
    <location>
        <begin position="12"/>
        <end position="30"/>
    </location>
</feature>
<accession>A0A0S4MVV3</accession>
<evidence type="ECO:0000256" key="1">
    <source>
        <dbReference type="ARBA" id="ARBA00004167"/>
    </source>
</evidence>
<gene>
    <name evidence="7" type="ORF">JGI4_00701</name>
</gene>
<reference evidence="7 8" key="1">
    <citation type="submission" date="2015-11" db="EMBL/GenBank/DDBJ databases">
        <authorList>
            <person name="Zhang Y."/>
            <person name="Guo Z."/>
        </authorList>
    </citation>
    <scope>NUCLEOTIDE SEQUENCE [LARGE SCALE GENOMIC DNA]</scope>
    <source>
        <strain evidence="7">JGI-4</strain>
    </source>
</reference>
<proteinExistence type="predicted"/>
<sequence length="1460" mass="164735">MRKLFKKFLKLAFYSFSFFLIVVSIILIISQTEKFRLFLHDKVEAELRKTLGEEIYLGKFYGNIFTGFGVDGFYVGFEGKTFVKALSVELKYNPMGLIKGGYSFREIILYKPEVYLIRGKDGKWNFERILKPREKREETKFFFSCDRLVIDDGKFVLVDSLSRGKSKLADSLNCIDYHNFIVHDINAVFSGSYSSDRINLRKIKLSFVVDDDKFNAQIDGKIYADKHKFEADDFEIITGGSKVKFSFSAETRDNIFRLNRDNVEGVYVNVSLFADSFSFGELTRFIPHVYFLSGSPMIKVEAEGTLKNLKVRRIEAKVYNSDIYVSGELKNILRFSDFLIDAYINSKINISDISKFISLVKLPKFGVDQVEVEGRYRGHPLKFASDVNLKYVNAVIGLGGTLDLKDGFVYDLKFNVSGLNPSDVLNRGDLSGSISFSGILKGKGVRFETMEARSNIDFEESVVSKVLIPKSNFWLEVKGGELNGSFVSLTEGLRGVIDLNLKKTGEEKFLLSLSGSLTDLDLSQVRIDKPHFLKSHISGDFNARFSFGEVSAMELFAQLNPSIFGNYKISRLRLNAHYSGNREEKSLIVQSNMFDLNLDGKFNFADLGNSLTRMFGVVSQDVYDKLNFSEGKGVDFSVIKNPVYLEYRIKFKNLTPISLFSLGRLFQATGSLNGVFLADSQGFYFYSSSELKQMRYINYEKGRVDTFKSDRFKGEIELSYKDQLRFKLRSELSDFTSDGFKIDKVGLSLNYDEPELYAEIFASGEKWDFEAVSIAQFSREVNRLILKEFNGRVYGNKISIADEIEIFQSKSGVVINPSSFVFNDQKIYIGGFIDKQTQQLRMWGENLELDRLIKGKFFSGKVEFSFFIYGAHDKPNSNIEIFVKDLRYKNADLGVLECFGKIEDDLVKLNISLIVSAGEVNYNAMDVVLSSPAWFNPTVRSKYREPYVAGKVKLFRFPIAVLEPLLEGISDLKGDITAEIDLGGTFDKPSFKGNFSLQNCIFKFDPNGKYYLVYGVGKIDSNAIYVEDLNLWNNPDDYSGGEVRVNGKIYFGGGYSISKGDFNITGKLLVMDKEGFGTTGLYGRVIAQTGENGLSLKIDTTGFYLNGEIFLSDVDVNYFPKQSISARQGTGFEYVYVSPVDTVKEESTAEELVHLNLPVKVNEIQNEGVKKQSIFSKFNYDLKIYTLNNAKINILLNTQTGEEFFAEFSGNLNLRSYSGLMVAHGVVDVLDRSYYNFFKRFNAKGKIKFVEDLKNPELDITATYTGTHTVLTDTLSSGKVENVLIELLISGTLSKPVVKIQMYIDGEDYQKVYPHGEVESDAISFLVTGRFKDELSRSEASLFTENLWSSTGAGLLSGVVSGVVTDVLRDVLGGVVTAAEFGYYSGFKGLRITGNIGGAVVQIGGDIFTDISKSVVIVQYPLFKKFLGGNLTIEYQRKPVQFYQEKEILNKLGLYYRIRL</sequence>
<dbReference type="STRING" id="1633631.GCA_001442925_00701"/>
<protein>
    <recommendedName>
        <fullName evidence="6">Translocation and assembly module TamB C-terminal domain-containing protein</fullName>
    </recommendedName>
</protein>
<accession>A0A0P1LRV5</accession>
<dbReference type="Pfam" id="PF04357">
    <property type="entry name" value="TamB"/>
    <property type="match status" value="1"/>
</dbReference>
<evidence type="ECO:0000256" key="4">
    <source>
        <dbReference type="ARBA" id="ARBA00023136"/>
    </source>
</evidence>
<feature type="domain" description="Translocation and assembly module TamB C-terminal" evidence="6">
    <location>
        <begin position="1039"/>
        <end position="1436"/>
    </location>
</feature>
<evidence type="ECO:0000313" key="7">
    <source>
        <dbReference type="EMBL" id="CUU03122.1"/>
    </source>
</evidence>
<accession>A0A0P1LN86</accession>
<dbReference type="GO" id="GO:0009306">
    <property type="term" value="P:protein secretion"/>
    <property type="evidence" value="ECO:0007669"/>
    <property type="project" value="InterPro"/>
</dbReference>
<evidence type="ECO:0000259" key="6">
    <source>
        <dbReference type="Pfam" id="PF04357"/>
    </source>
</evidence>
<dbReference type="PANTHER" id="PTHR30441">
    <property type="entry name" value="DUF748 DOMAIN-CONTAINING PROTEIN"/>
    <property type="match status" value="1"/>
</dbReference>
<evidence type="ECO:0000256" key="3">
    <source>
        <dbReference type="ARBA" id="ARBA00022989"/>
    </source>
</evidence>
<dbReference type="Proteomes" id="UP000182011">
    <property type="component" value="Unassembled WGS sequence"/>
</dbReference>
<evidence type="ECO:0000256" key="2">
    <source>
        <dbReference type="ARBA" id="ARBA00022692"/>
    </source>
</evidence>
<comment type="subcellular location">
    <subcellularLocation>
        <location evidence="1">Membrane</location>
        <topology evidence="1">Single-pass membrane protein</topology>
    </subcellularLocation>
</comment>
<dbReference type="InterPro" id="IPR052894">
    <property type="entry name" value="AsmA-related"/>
</dbReference>
<evidence type="ECO:0000313" key="8">
    <source>
        <dbReference type="Proteomes" id="UP000182011"/>
    </source>
</evidence>
<keyword evidence="4 5" id="KW-0472">Membrane</keyword>